<keyword evidence="2" id="KW-1185">Reference proteome</keyword>
<dbReference type="KEGG" id="mrr:Moror_15811"/>
<evidence type="ECO:0000313" key="2">
    <source>
        <dbReference type="Proteomes" id="UP000017559"/>
    </source>
</evidence>
<dbReference type="HOGENOM" id="CLU_1387194_0_0_1"/>
<organism evidence="1 2">
    <name type="scientific">Moniliophthora roreri (strain MCA 2997)</name>
    <name type="common">Cocoa frosty pod rot fungus</name>
    <name type="synonym">Crinipellis roreri</name>
    <dbReference type="NCBI Taxonomy" id="1381753"/>
    <lineage>
        <taxon>Eukaryota</taxon>
        <taxon>Fungi</taxon>
        <taxon>Dikarya</taxon>
        <taxon>Basidiomycota</taxon>
        <taxon>Agaricomycotina</taxon>
        <taxon>Agaricomycetes</taxon>
        <taxon>Agaricomycetidae</taxon>
        <taxon>Agaricales</taxon>
        <taxon>Marasmiineae</taxon>
        <taxon>Marasmiaceae</taxon>
        <taxon>Moniliophthora</taxon>
    </lineage>
</organism>
<proteinExistence type="predicted"/>
<name>V2WLM8_MONRO</name>
<comment type="caution">
    <text evidence="1">The sequence shown here is derived from an EMBL/GenBank/DDBJ whole genome shotgun (WGS) entry which is preliminary data.</text>
</comment>
<evidence type="ECO:0000313" key="1">
    <source>
        <dbReference type="EMBL" id="ESK81456.1"/>
    </source>
</evidence>
<dbReference type="AlphaFoldDB" id="V2WLM8"/>
<sequence>MLLVNRLTIQGGFLTHTIYNHCRESSVKPLLYIRQAAATQMCEQLVHMLWHIAHSDEAYTLYSKAVDLIKELIKLSGVKEPFQLSAITYFLVKIDAVWAADKACGSCKSKKSSKVVEDSSDDNEVIVLTVPSEDTKMANAQKGLDASMHAPKPTTTEAVKSLCFTKEKKTPKEKKDCLIMAICLR</sequence>
<dbReference type="EMBL" id="AWSO01002446">
    <property type="protein sequence ID" value="ESK81456.1"/>
    <property type="molecule type" value="Genomic_DNA"/>
</dbReference>
<reference evidence="1 2" key="1">
    <citation type="journal article" date="2014" name="BMC Genomics">
        <title>Genome and secretome analysis of the hemibiotrophic fungal pathogen, Moniliophthora roreri, which causes frosty pod rot disease of cacao: mechanisms of the biotrophic and necrotrophic phases.</title>
        <authorList>
            <person name="Meinhardt L.W."/>
            <person name="Costa G.G.L."/>
            <person name="Thomazella D.P.T."/>
            <person name="Teixeira P.J.P.L."/>
            <person name="Carazzolle M.F."/>
            <person name="Schuster S.C."/>
            <person name="Carlson J.E."/>
            <person name="Guiltinan M.J."/>
            <person name="Mieczkowski P."/>
            <person name="Farmer A."/>
            <person name="Ramaraj T."/>
            <person name="Crozier J."/>
            <person name="Davis R.E."/>
            <person name="Shao J."/>
            <person name="Melnick R.L."/>
            <person name="Pereira G.A.G."/>
            <person name="Bailey B.A."/>
        </authorList>
    </citation>
    <scope>NUCLEOTIDE SEQUENCE [LARGE SCALE GENOMIC DNA]</scope>
    <source>
        <strain evidence="1 2">MCA 2997</strain>
    </source>
</reference>
<gene>
    <name evidence="1" type="ORF">Moror_15811</name>
</gene>
<accession>V2WLM8</accession>
<dbReference type="Proteomes" id="UP000017559">
    <property type="component" value="Unassembled WGS sequence"/>
</dbReference>
<protein>
    <submittedName>
        <fullName evidence="1">Uncharacterized protein</fullName>
    </submittedName>
</protein>